<gene>
    <name evidence="3" type="ORF">EB796_023749</name>
</gene>
<feature type="compositionally biased region" description="Polar residues" evidence="1">
    <location>
        <begin position="346"/>
        <end position="357"/>
    </location>
</feature>
<keyword evidence="2" id="KW-0732">Signal</keyword>
<dbReference type="EMBL" id="VXIV02003350">
    <property type="protein sequence ID" value="KAF6017939.1"/>
    <property type="molecule type" value="Genomic_DNA"/>
</dbReference>
<evidence type="ECO:0000313" key="4">
    <source>
        <dbReference type="Proteomes" id="UP000593567"/>
    </source>
</evidence>
<feature type="region of interest" description="Disordered" evidence="1">
    <location>
        <begin position="228"/>
        <end position="400"/>
    </location>
</feature>
<comment type="caution">
    <text evidence="3">The sequence shown here is derived from an EMBL/GenBank/DDBJ whole genome shotgun (WGS) entry which is preliminary data.</text>
</comment>
<name>A0A7J7IVK6_BUGNE</name>
<evidence type="ECO:0000256" key="1">
    <source>
        <dbReference type="SAM" id="MobiDB-lite"/>
    </source>
</evidence>
<proteinExistence type="predicted"/>
<evidence type="ECO:0000313" key="3">
    <source>
        <dbReference type="EMBL" id="KAF6017939.1"/>
    </source>
</evidence>
<feature type="compositionally biased region" description="Basic residues" evidence="1">
    <location>
        <begin position="359"/>
        <end position="378"/>
    </location>
</feature>
<accession>A0A7J7IVK6</accession>
<feature type="compositionally biased region" description="Polar residues" evidence="1">
    <location>
        <begin position="121"/>
        <end position="131"/>
    </location>
</feature>
<feature type="signal peptide" evidence="2">
    <location>
        <begin position="1"/>
        <end position="20"/>
    </location>
</feature>
<feature type="compositionally biased region" description="Basic and acidic residues" evidence="1">
    <location>
        <begin position="163"/>
        <end position="172"/>
    </location>
</feature>
<feature type="compositionally biased region" description="Polar residues" evidence="1">
    <location>
        <begin position="146"/>
        <end position="162"/>
    </location>
</feature>
<feature type="chain" id="PRO_5029672937" evidence="2">
    <location>
        <begin position="21"/>
        <end position="400"/>
    </location>
</feature>
<protein>
    <submittedName>
        <fullName evidence="3">Uncharacterized protein</fullName>
    </submittedName>
</protein>
<keyword evidence="4" id="KW-1185">Reference proteome</keyword>
<reference evidence="3" key="1">
    <citation type="submission" date="2020-06" db="EMBL/GenBank/DDBJ databases">
        <title>Draft genome of Bugula neritina, a colonial animal packing powerful symbionts and potential medicines.</title>
        <authorList>
            <person name="Rayko M."/>
        </authorList>
    </citation>
    <scope>NUCLEOTIDE SEQUENCE [LARGE SCALE GENOMIC DNA]</scope>
    <source>
        <strain evidence="3">Kwan_BN1</strain>
    </source>
</reference>
<feature type="compositionally biased region" description="Polar residues" evidence="1">
    <location>
        <begin position="382"/>
        <end position="400"/>
    </location>
</feature>
<feature type="compositionally biased region" description="Basic and acidic residues" evidence="1">
    <location>
        <begin position="111"/>
        <end position="120"/>
    </location>
</feature>
<feature type="compositionally biased region" description="Basic and acidic residues" evidence="1">
    <location>
        <begin position="228"/>
        <end position="260"/>
    </location>
</feature>
<organism evidence="3 4">
    <name type="scientific">Bugula neritina</name>
    <name type="common">Brown bryozoan</name>
    <name type="synonym">Sertularia neritina</name>
    <dbReference type="NCBI Taxonomy" id="10212"/>
    <lineage>
        <taxon>Eukaryota</taxon>
        <taxon>Metazoa</taxon>
        <taxon>Spiralia</taxon>
        <taxon>Lophotrochozoa</taxon>
        <taxon>Bryozoa</taxon>
        <taxon>Gymnolaemata</taxon>
        <taxon>Cheilostomatida</taxon>
        <taxon>Flustrina</taxon>
        <taxon>Buguloidea</taxon>
        <taxon>Bugulidae</taxon>
        <taxon>Bugula</taxon>
    </lineage>
</organism>
<sequence>MQRILKRLAWLALGWSLVLANTRRQKDQPSLFELAGREGQNQTGAEADSTTLQQLEKQLQWQLAQEGEGFLTKENIEDLIPNEIEQKIKEIRKTEITNNEDTQEKQTSTEQEQHAKRNESLAETSSRGTSTQHKHNIEENRKSSDRNTTTVEEGQGAVGQNGTEKKNREDSAKPSVNNTNMRKKMKQERLKMMRESTDMGYDYTKPSYQMEYSDMMFKVSPPTNAIDRIREKNGRKEGKAKSKSGKKDKAKMMDRIKMNNETENTNTTRVKDKKGKKNKQETKMMDRIKMNNETENTNITRVKDKKQKKNKQETKLTDSEGNPLATEDKTTLKDKLKKKNKKNKNAENGETADQTGTKGKSKKEKGKGKKKRKDKSKKKNEQPTSITASVSEMTTSSSAV</sequence>
<feature type="compositionally biased region" description="Basic and acidic residues" evidence="1">
    <location>
        <begin position="135"/>
        <end position="145"/>
    </location>
</feature>
<evidence type="ECO:0000256" key="2">
    <source>
        <dbReference type="SAM" id="SignalP"/>
    </source>
</evidence>
<feature type="compositionally biased region" description="Basic and acidic residues" evidence="1">
    <location>
        <begin position="278"/>
        <end position="292"/>
    </location>
</feature>
<dbReference type="Proteomes" id="UP000593567">
    <property type="component" value="Unassembled WGS sequence"/>
</dbReference>
<dbReference type="AlphaFoldDB" id="A0A7J7IVK6"/>
<feature type="region of interest" description="Disordered" evidence="1">
    <location>
        <begin position="95"/>
        <end position="186"/>
    </location>
</feature>